<feature type="non-terminal residue" evidence="1">
    <location>
        <position position="35"/>
    </location>
</feature>
<comment type="caution">
    <text evidence="1">The sequence shown here is derived from an EMBL/GenBank/DDBJ whole genome shotgun (WGS) entry which is preliminary data.</text>
</comment>
<proteinExistence type="predicted"/>
<keyword evidence="2" id="KW-1185">Reference proteome</keyword>
<name>A0AAE1D5C6_9GAST</name>
<gene>
    <name evidence="1" type="ORF">RRG08_049000</name>
</gene>
<reference evidence="1" key="1">
    <citation type="journal article" date="2023" name="G3 (Bethesda)">
        <title>A reference genome for the long-term kleptoplast-retaining sea slug Elysia crispata morphotype clarki.</title>
        <authorList>
            <person name="Eastman K.E."/>
            <person name="Pendleton A.L."/>
            <person name="Shaikh M.A."/>
            <person name="Suttiyut T."/>
            <person name="Ogas R."/>
            <person name="Tomko P."/>
            <person name="Gavelis G."/>
            <person name="Widhalm J.R."/>
            <person name="Wisecaver J.H."/>
        </authorList>
    </citation>
    <scope>NUCLEOTIDE SEQUENCE</scope>
    <source>
        <strain evidence="1">ECLA1</strain>
    </source>
</reference>
<dbReference type="AlphaFoldDB" id="A0AAE1D5C6"/>
<protein>
    <submittedName>
        <fullName evidence="1">Uncharacterized protein</fullName>
    </submittedName>
</protein>
<evidence type="ECO:0000313" key="2">
    <source>
        <dbReference type="Proteomes" id="UP001283361"/>
    </source>
</evidence>
<sequence length="35" mass="3725">MTEFGSAPVQPFSGYHVTIVFPPNQVGSPFTGSLQ</sequence>
<evidence type="ECO:0000313" key="1">
    <source>
        <dbReference type="EMBL" id="KAK3757395.1"/>
    </source>
</evidence>
<dbReference type="EMBL" id="JAWDGP010005377">
    <property type="protein sequence ID" value="KAK3757395.1"/>
    <property type="molecule type" value="Genomic_DNA"/>
</dbReference>
<dbReference type="Proteomes" id="UP001283361">
    <property type="component" value="Unassembled WGS sequence"/>
</dbReference>
<organism evidence="1 2">
    <name type="scientific">Elysia crispata</name>
    <name type="common">lettuce slug</name>
    <dbReference type="NCBI Taxonomy" id="231223"/>
    <lineage>
        <taxon>Eukaryota</taxon>
        <taxon>Metazoa</taxon>
        <taxon>Spiralia</taxon>
        <taxon>Lophotrochozoa</taxon>
        <taxon>Mollusca</taxon>
        <taxon>Gastropoda</taxon>
        <taxon>Heterobranchia</taxon>
        <taxon>Euthyneura</taxon>
        <taxon>Panpulmonata</taxon>
        <taxon>Sacoglossa</taxon>
        <taxon>Placobranchoidea</taxon>
        <taxon>Plakobranchidae</taxon>
        <taxon>Elysia</taxon>
    </lineage>
</organism>
<accession>A0AAE1D5C6</accession>